<dbReference type="RefSeq" id="WP_006846188.1">
    <property type="nucleotide sequence ID" value="NZ_CP026847.1"/>
</dbReference>
<dbReference type="EMBL" id="CP043431">
    <property type="protein sequence ID" value="QNT65028.1"/>
    <property type="molecule type" value="Genomic_DNA"/>
</dbReference>
<dbReference type="SUPFAM" id="SSF50129">
    <property type="entry name" value="GroES-like"/>
    <property type="match status" value="1"/>
</dbReference>
<dbReference type="AlphaFoldDB" id="A0A7H1MNJ2"/>
<evidence type="ECO:0000313" key="2">
    <source>
        <dbReference type="Proteomes" id="UP000516446"/>
    </source>
</evidence>
<dbReference type="Pfam" id="PF08240">
    <property type="entry name" value="ADH_N"/>
    <property type="match status" value="1"/>
</dbReference>
<gene>
    <name evidence="1" type="ORF">FY536_03780</name>
</gene>
<dbReference type="Gene3D" id="3.40.50.720">
    <property type="entry name" value="NAD(P)-binding Rossmann-like Domain"/>
    <property type="match status" value="1"/>
</dbReference>
<dbReference type="Pfam" id="PF13602">
    <property type="entry name" value="ADH_zinc_N_2"/>
    <property type="match status" value="1"/>
</dbReference>
<sequence>MKAAQIKKNSSEIKVEINEIDRPSLQPDEVMIAPLYAAVNPLDIMNINGSVKLIQNYRMPLTLGNEVVGKIVEVGSEVKNFAVGDQVYSRLPLNKIGAFSEYVSIAEDAIWHTPSNLSAKQAVAVPLTGLTAYQALNEELKVESGKTIFIPGGSGSFGQIAVPLAKSMGLKVIVSGNEAARNHIMNLGADQYLDFRKENYWEILSEIDYVIDTLGVKEIEREMKIMKKGGKILSLVGGPNKKFAVEHDLSKWKQILFSLVGSKLDKLAKQYGVEYRFIFVRSSGQQLKTITKIIEDRQIVPAIDERVFSLDQAQEALQLVAAGGTSGKVVISFEK</sequence>
<dbReference type="InterPro" id="IPR020843">
    <property type="entry name" value="ER"/>
</dbReference>
<dbReference type="SUPFAM" id="SSF51735">
    <property type="entry name" value="NAD(P)-binding Rossmann-fold domains"/>
    <property type="match status" value="1"/>
</dbReference>
<proteinExistence type="predicted"/>
<dbReference type="PANTHER" id="PTHR11695:SF294">
    <property type="entry name" value="RETICULON-4-INTERACTING PROTEIN 1, MITOCHONDRIAL"/>
    <property type="match status" value="1"/>
</dbReference>
<reference evidence="1 2" key="1">
    <citation type="submission" date="2019-08" db="EMBL/GenBank/DDBJ databases">
        <authorList>
            <person name="Chang H.C."/>
            <person name="Mun S.Y."/>
        </authorList>
    </citation>
    <scope>NUCLEOTIDE SEQUENCE [LARGE SCALE GENOMIC DNA]</scope>
    <source>
        <strain evidence="1 2">SK</strain>
    </source>
</reference>
<organism evidence="1 2">
    <name type="scientific">Weissella koreensis</name>
    <dbReference type="NCBI Taxonomy" id="165096"/>
    <lineage>
        <taxon>Bacteria</taxon>
        <taxon>Bacillati</taxon>
        <taxon>Bacillota</taxon>
        <taxon>Bacilli</taxon>
        <taxon>Lactobacillales</taxon>
        <taxon>Lactobacillaceae</taxon>
        <taxon>Weissella</taxon>
    </lineage>
</organism>
<dbReference type="PANTHER" id="PTHR11695">
    <property type="entry name" value="ALCOHOL DEHYDROGENASE RELATED"/>
    <property type="match status" value="1"/>
</dbReference>
<dbReference type="InterPro" id="IPR013154">
    <property type="entry name" value="ADH-like_N"/>
</dbReference>
<dbReference type="Gene3D" id="3.90.180.10">
    <property type="entry name" value="Medium-chain alcohol dehydrogenases, catalytic domain"/>
    <property type="match status" value="1"/>
</dbReference>
<protein>
    <submittedName>
        <fullName evidence="1">NADP-dependent oxidoreductase</fullName>
    </submittedName>
</protein>
<dbReference type="Proteomes" id="UP000516446">
    <property type="component" value="Chromosome"/>
</dbReference>
<dbReference type="InterPro" id="IPR036291">
    <property type="entry name" value="NAD(P)-bd_dom_sf"/>
</dbReference>
<keyword evidence="2" id="KW-1185">Reference proteome</keyword>
<dbReference type="InterPro" id="IPR011032">
    <property type="entry name" value="GroES-like_sf"/>
</dbReference>
<accession>A0A7H1MNJ2</accession>
<evidence type="ECO:0000313" key="1">
    <source>
        <dbReference type="EMBL" id="QNT65028.1"/>
    </source>
</evidence>
<name>A0A7H1MNJ2_9LACO</name>
<dbReference type="CDD" id="cd05289">
    <property type="entry name" value="MDR_like_2"/>
    <property type="match status" value="1"/>
</dbReference>
<dbReference type="SMART" id="SM00829">
    <property type="entry name" value="PKS_ER"/>
    <property type="match status" value="1"/>
</dbReference>
<dbReference type="InterPro" id="IPR050700">
    <property type="entry name" value="YIM1/Zinc_Alcohol_DH_Fams"/>
</dbReference>
<dbReference type="GO" id="GO:0016491">
    <property type="term" value="F:oxidoreductase activity"/>
    <property type="evidence" value="ECO:0007669"/>
    <property type="project" value="InterPro"/>
</dbReference>